<organism evidence="1 2">
    <name type="scientific">Belliella aquatica</name>
    <dbReference type="NCBI Taxonomy" id="1323734"/>
    <lineage>
        <taxon>Bacteria</taxon>
        <taxon>Pseudomonadati</taxon>
        <taxon>Bacteroidota</taxon>
        <taxon>Cytophagia</taxon>
        <taxon>Cytophagales</taxon>
        <taxon>Cyclobacteriaceae</taxon>
        <taxon>Belliella</taxon>
    </lineage>
</organism>
<name>A0ABQ1LZV5_9BACT</name>
<reference evidence="2" key="1">
    <citation type="journal article" date="2019" name="Int. J. Syst. Evol. Microbiol.">
        <title>The Global Catalogue of Microorganisms (GCM) 10K type strain sequencing project: providing services to taxonomists for standard genome sequencing and annotation.</title>
        <authorList>
            <consortium name="The Broad Institute Genomics Platform"/>
            <consortium name="The Broad Institute Genome Sequencing Center for Infectious Disease"/>
            <person name="Wu L."/>
            <person name="Ma J."/>
        </authorList>
    </citation>
    <scope>NUCLEOTIDE SEQUENCE [LARGE SCALE GENOMIC DNA]</scope>
    <source>
        <strain evidence="2">CGMCC 1.12479</strain>
    </source>
</reference>
<comment type="caution">
    <text evidence="1">The sequence shown here is derived from an EMBL/GenBank/DDBJ whole genome shotgun (WGS) entry which is preliminary data.</text>
</comment>
<gene>
    <name evidence="1" type="ORF">GCM10010993_09300</name>
</gene>
<evidence type="ECO:0000313" key="2">
    <source>
        <dbReference type="Proteomes" id="UP000635885"/>
    </source>
</evidence>
<protein>
    <submittedName>
        <fullName evidence="1">Uncharacterized protein</fullName>
    </submittedName>
</protein>
<sequence>MKMENLTTTKAPQYGLQKDWEGLGRFYIINDNSLLMITATDGCFPHYPIEVALVIREDINDILLQDVFLEEGERNKALKPIEVSRHPKFAKIRQEQQMMSFCIAIEKIIIEKAQKNIIDFNLEVAPDIHWDLLYRMSSDPHAKMDQIQACKESITWLGDDWKDLIANYAQSVEEMKKINVPFVREKLILRLQRLIDEMTPLERITVSFLYQFFQQYSITIPVLWVKGLISGDELENAYYALASDFSFEEIIKMKNEENDFVQKRLYYLKHYLEEKKLCGESDLSSDFRML</sequence>
<dbReference type="Proteomes" id="UP000635885">
    <property type="component" value="Unassembled WGS sequence"/>
</dbReference>
<keyword evidence="2" id="KW-1185">Reference proteome</keyword>
<evidence type="ECO:0000313" key="1">
    <source>
        <dbReference type="EMBL" id="GGC32472.1"/>
    </source>
</evidence>
<proteinExistence type="predicted"/>
<dbReference type="EMBL" id="BMFD01000002">
    <property type="protein sequence ID" value="GGC32472.1"/>
    <property type="molecule type" value="Genomic_DNA"/>
</dbReference>
<accession>A0ABQ1LZV5</accession>